<feature type="domain" description="Peptidoglycan binding-like" evidence="2">
    <location>
        <begin position="84"/>
        <end position="130"/>
    </location>
</feature>
<dbReference type="RefSeq" id="WP_002660194.1">
    <property type="nucleotide sequence ID" value="NZ_JH719942.1"/>
</dbReference>
<feature type="region of interest" description="Disordered" evidence="1">
    <location>
        <begin position="124"/>
        <end position="183"/>
    </location>
</feature>
<dbReference type="InterPro" id="IPR002477">
    <property type="entry name" value="Peptidoglycan-bd-like"/>
</dbReference>
<dbReference type="Pfam" id="PF01471">
    <property type="entry name" value="PG_binding_1"/>
    <property type="match status" value="2"/>
</dbReference>
<evidence type="ECO:0000313" key="5">
    <source>
        <dbReference type="Proteomes" id="UP000005113"/>
    </source>
</evidence>
<dbReference type="InterPro" id="IPR024408">
    <property type="entry name" value="Muramidase"/>
</dbReference>
<name>J1I6N2_9BACT</name>
<evidence type="ECO:0000313" key="4">
    <source>
        <dbReference type="EMBL" id="EJF54460.1"/>
    </source>
</evidence>
<evidence type="ECO:0000259" key="2">
    <source>
        <dbReference type="Pfam" id="PF01471"/>
    </source>
</evidence>
<gene>
    <name evidence="4" type="ORF">SapgrDRAFT_2805</name>
</gene>
<sequence>MANVEKLQQLLGKYQDQLKTLKELFMADGKIDDKEQATLTQIEELISSIGASIGSAVEGASAAAAASVSSISGSVGKGGDNKLEDVKLVQELLNKKGQNLTVDGDCGGKTIAAIEAFQQSELGWKDGRIDPGGKSWGALSGGTSTSTNEATTEEADDTSSEDASSTDDSSSASSDAAAASGEVEEALAANSKIAASVGAGGKNQAEDVLRVKQLLNKFGHKLTEDGNADAALTAAIKDFQTKYRGSSKPDGRVDAGGRTWGSLLGMGRIQGHLEALSKQYGVEPAVIMAIQTVESGGNGFFSDGRPKILFEGHIFWKELKKAGKDPNALRSGNENIIYPKWDSSQYSGGTKEYDRLARAEKIHKEAAYKATSWGEFQIMGFNHSTVGYSDVFSFVEAMKVPNGASLKAVMEFVKNNNLLRHVQGSSKDWASFARGYNGPGYAKNQYDKKLASAFARFQNV</sequence>
<dbReference type="Gene3D" id="1.10.101.10">
    <property type="entry name" value="PGBD-like superfamily/PGBD"/>
    <property type="match status" value="2"/>
</dbReference>
<feature type="compositionally biased region" description="Acidic residues" evidence="1">
    <location>
        <begin position="151"/>
        <end position="160"/>
    </location>
</feature>
<feature type="domain" description="Peptidoglycan binding-like" evidence="2">
    <location>
        <begin position="205"/>
        <end position="255"/>
    </location>
</feature>
<dbReference type="AlphaFoldDB" id="J1I6N2"/>
<proteinExistence type="predicted"/>
<dbReference type="OrthoDB" id="1523598at2"/>
<dbReference type="EMBL" id="JH719942">
    <property type="protein sequence ID" value="EJF54460.1"/>
    <property type="molecule type" value="Genomic_DNA"/>
</dbReference>
<feature type="compositionally biased region" description="Low complexity" evidence="1">
    <location>
        <begin position="141"/>
        <end position="150"/>
    </location>
</feature>
<reference evidence="5" key="1">
    <citation type="journal article" date="2012" name="Stand. Genomic Sci.">
        <title>Permanent draft genome sequence of the gliding predator Saprospira grandis strain Sa g1 (= HR1).</title>
        <authorList>
            <person name="Mavromatis K."/>
            <person name="Chertkov O."/>
            <person name="Lapidus A."/>
            <person name="Nolan M."/>
            <person name="Lucas S."/>
            <person name="Tice H."/>
            <person name="Del Rio T.G."/>
            <person name="Cheng J.F."/>
            <person name="Han C."/>
            <person name="Tapia R."/>
            <person name="Bruce D."/>
            <person name="Goodwin L.A."/>
            <person name="Pitluck S."/>
            <person name="Huntemann M."/>
            <person name="Liolios K."/>
            <person name="Pagani I."/>
            <person name="Ivanova N."/>
            <person name="Mikhailova N."/>
            <person name="Pati A."/>
            <person name="Chen A."/>
            <person name="Palaniappan K."/>
            <person name="Land M."/>
            <person name="Brambilla E.M."/>
            <person name="Rohde M."/>
            <person name="Spring S."/>
            <person name="Goker M."/>
            <person name="Detter J.C."/>
            <person name="Bristow J."/>
            <person name="Eisen J.A."/>
            <person name="Markowitz V."/>
            <person name="Hugenholtz P."/>
            <person name="Kyrpides N.C."/>
            <person name="Klenk H.P."/>
            <person name="Woyke T."/>
        </authorList>
    </citation>
    <scope>NUCLEOTIDE SEQUENCE [LARGE SCALE GENOMIC DNA]</scope>
    <source>
        <strain evidence="5">DSM 2844</strain>
    </source>
</reference>
<dbReference type="InterPro" id="IPR036365">
    <property type="entry name" value="PGBD-like_sf"/>
</dbReference>
<feature type="domain" description="N-acetylmuramidase" evidence="3">
    <location>
        <begin position="283"/>
        <end position="458"/>
    </location>
</feature>
<feature type="compositionally biased region" description="Low complexity" evidence="1">
    <location>
        <begin position="161"/>
        <end position="183"/>
    </location>
</feature>
<accession>J1I6N2</accession>
<dbReference type="SUPFAM" id="SSF47090">
    <property type="entry name" value="PGBD-like"/>
    <property type="match status" value="1"/>
</dbReference>
<dbReference type="InterPro" id="IPR036366">
    <property type="entry name" value="PGBDSf"/>
</dbReference>
<organism evidence="4 5">
    <name type="scientific">Saprospira grandis DSM 2844</name>
    <dbReference type="NCBI Taxonomy" id="694433"/>
    <lineage>
        <taxon>Bacteria</taxon>
        <taxon>Pseudomonadati</taxon>
        <taxon>Bacteroidota</taxon>
        <taxon>Saprospiria</taxon>
        <taxon>Saprospirales</taxon>
        <taxon>Saprospiraceae</taxon>
        <taxon>Saprospira</taxon>
    </lineage>
</organism>
<dbReference type="HOGENOM" id="CLU_594321_0_0_10"/>
<dbReference type="Proteomes" id="UP000005113">
    <property type="component" value="Unassembled WGS sequence"/>
</dbReference>
<dbReference type="Pfam" id="PF11860">
    <property type="entry name" value="Muramidase"/>
    <property type="match status" value="1"/>
</dbReference>
<protein>
    <submittedName>
        <fullName evidence="4">Putative peptidoglycan-binding domain-containing protein</fullName>
    </submittedName>
</protein>
<evidence type="ECO:0000256" key="1">
    <source>
        <dbReference type="SAM" id="MobiDB-lite"/>
    </source>
</evidence>
<evidence type="ECO:0000259" key="3">
    <source>
        <dbReference type="Pfam" id="PF11860"/>
    </source>
</evidence>